<name>A0AAN9DHZ1_9TELE</name>
<gene>
    <name evidence="1" type="ORF">R3I93_004667</name>
</gene>
<comment type="caution">
    <text evidence="1">The sequence shown here is derived from an EMBL/GenBank/DDBJ whole genome shotgun (WGS) entry which is preliminary data.</text>
</comment>
<sequence>MATSSMASTSGAARKDFAEFVARFPVSPEGQPPSKRQRVESGFPDDRIFYDKWRTTQYAKREEYLLSHFTVRRPSAAKVARIIKQEGWKVNCPKPVQEDIVGLWTPPSKAAVEEDRFILRCVSKQTWSGLVIKDFGAKQGLGVVVTRTFSKHDVVCDYHGRVISAAEGRAMVQGLHDEAGYLFFFKAGQRDRMHRSTPEPG</sequence>
<dbReference type="SUPFAM" id="SSF82199">
    <property type="entry name" value="SET domain"/>
    <property type="match status" value="1"/>
</dbReference>
<dbReference type="EMBL" id="JAYKXH010000004">
    <property type="protein sequence ID" value="KAK7172408.1"/>
    <property type="molecule type" value="Genomic_DNA"/>
</dbReference>
<dbReference type="PANTHER" id="PTHR47306:SF2">
    <property type="entry name" value="CORE-BINDING (CB) DOMAIN-CONTAINING PROTEIN"/>
    <property type="match status" value="1"/>
</dbReference>
<dbReference type="AlphaFoldDB" id="A0AAN9DHZ1"/>
<dbReference type="Gene3D" id="2.170.270.10">
    <property type="entry name" value="SET domain"/>
    <property type="match status" value="1"/>
</dbReference>
<evidence type="ECO:0000313" key="1">
    <source>
        <dbReference type="EMBL" id="KAK7172408.1"/>
    </source>
</evidence>
<reference evidence="1 2" key="1">
    <citation type="submission" date="2024-02" db="EMBL/GenBank/DDBJ databases">
        <title>Chromosome-level genome assembly of the Eurasian Minnow (Phoxinus phoxinus).</title>
        <authorList>
            <person name="Oriowo T.O."/>
            <person name="Martin S."/>
            <person name="Stange M."/>
            <person name="Chrysostomakis Y."/>
            <person name="Brown T."/>
            <person name="Winkler S."/>
            <person name="Kukowka S."/>
            <person name="Myers E.W."/>
            <person name="Bohne A."/>
        </authorList>
    </citation>
    <scope>NUCLEOTIDE SEQUENCE [LARGE SCALE GENOMIC DNA]</scope>
    <source>
        <strain evidence="1">ZFMK-TIS-60720</strain>
        <tissue evidence="1">Whole Organism</tissue>
    </source>
</reference>
<proteinExistence type="predicted"/>
<organism evidence="1 2">
    <name type="scientific">Phoxinus phoxinus</name>
    <name type="common">Eurasian minnow</name>
    <dbReference type="NCBI Taxonomy" id="58324"/>
    <lineage>
        <taxon>Eukaryota</taxon>
        <taxon>Metazoa</taxon>
        <taxon>Chordata</taxon>
        <taxon>Craniata</taxon>
        <taxon>Vertebrata</taxon>
        <taxon>Euteleostomi</taxon>
        <taxon>Actinopterygii</taxon>
        <taxon>Neopterygii</taxon>
        <taxon>Teleostei</taxon>
        <taxon>Ostariophysi</taxon>
        <taxon>Cypriniformes</taxon>
        <taxon>Leuciscidae</taxon>
        <taxon>Phoxininae</taxon>
        <taxon>Phoxinus</taxon>
    </lineage>
</organism>
<dbReference type="Proteomes" id="UP001364617">
    <property type="component" value="Unassembled WGS sequence"/>
</dbReference>
<dbReference type="InterPro" id="IPR046341">
    <property type="entry name" value="SET_dom_sf"/>
</dbReference>
<keyword evidence="2" id="KW-1185">Reference proteome</keyword>
<accession>A0AAN9DHZ1</accession>
<dbReference type="PANTHER" id="PTHR47306">
    <property type="entry name" value="SI:CH211-178J18.4-RELATED"/>
    <property type="match status" value="1"/>
</dbReference>
<evidence type="ECO:0000313" key="2">
    <source>
        <dbReference type="Proteomes" id="UP001364617"/>
    </source>
</evidence>
<protein>
    <submittedName>
        <fullName evidence="1">Uncharacterized protein</fullName>
    </submittedName>
</protein>